<dbReference type="Pfam" id="PF00128">
    <property type="entry name" value="Alpha-amylase"/>
    <property type="match status" value="1"/>
</dbReference>
<dbReference type="OrthoDB" id="9805159at2"/>
<dbReference type="CDD" id="cd11340">
    <property type="entry name" value="AmyAc_bac_CMD_like_3"/>
    <property type="match status" value="1"/>
</dbReference>
<evidence type="ECO:0000313" key="6">
    <source>
        <dbReference type="Proteomes" id="UP000317557"/>
    </source>
</evidence>
<dbReference type="Gene3D" id="3.20.20.80">
    <property type="entry name" value="Glycosidases"/>
    <property type="match status" value="1"/>
</dbReference>
<dbReference type="Pfam" id="PF10438">
    <property type="entry name" value="Cyc-maltodext_C"/>
    <property type="match status" value="1"/>
</dbReference>
<sequence length="619" mass="71833">MKKSFLLTLITLFTFSLLQAQPSQVEIVDPPFWWTQMPVNELQLQLYGDELGHYRATVDYPEVTITKQLAVDSPNYLFLYFDISDEALAGNLPIVLTRGDEEITLNYELKTRETTEGRNMGFDASDLIYLMMPDRFANGDPSNDTIEGMREAADRSNPERRQGGDIQGVIDQLDYLENLGMTAIWFTPMFENDMSPEYGAYHGYAATDLYKVDRRYGSNELYKELVDRVHQRDMKVIMDMIHNHVGDKHWWMNDWPTKDWFHSWDEYGQTNFRGTVGSDPYASEYDRDKLLNGWFVPEMPDLNQNNELLADYLIQNTLWWIEYSGIDGIRMDTYVYPDQKYMARWSKEVLTAYPNFNIVGEAWVENVPNESYWQYDAPGVDDGYDSELPSVTDFPLSFAVRQGLNEEFSWANGLSKIYETIAQDRLYADPMKNVIFLDNHDMGRIYETLGKDEDLFKIAYMFLMTTRGIPQVYYGTELMMAHENRGGDDEAWRQTMPGGWPDDDRSVFTEGGRTEQENEIIDYITQLNQWRKDAVAIHEGKLVHFIPENNTYVYFRVHDEQTVMVVLNAGEEAATLNRDRFAEILDAFEVGVDVLSGQEVDVTQDFEITANTAGVWELR</sequence>
<dbReference type="SUPFAM" id="SSF81296">
    <property type="entry name" value="E set domains"/>
    <property type="match status" value="1"/>
</dbReference>
<dbReference type="GO" id="GO:0005975">
    <property type="term" value="P:carbohydrate metabolic process"/>
    <property type="evidence" value="ECO:0007669"/>
    <property type="project" value="InterPro"/>
</dbReference>
<dbReference type="InterPro" id="IPR019492">
    <property type="entry name" value="Cyclo-malto-dextrinase_C"/>
</dbReference>
<evidence type="ECO:0000256" key="1">
    <source>
        <dbReference type="ARBA" id="ARBA00022801"/>
    </source>
</evidence>
<evidence type="ECO:0000256" key="2">
    <source>
        <dbReference type="ARBA" id="ARBA00023295"/>
    </source>
</evidence>
<dbReference type="InterPro" id="IPR013783">
    <property type="entry name" value="Ig-like_fold"/>
</dbReference>
<dbReference type="Gene3D" id="2.60.40.1180">
    <property type="entry name" value="Golgi alpha-mannosidase II"/>
    <property type="match status" value="1"/>
</dbReference>
<proteinExistence type="predicted"/>
<dbReference type="InterPro" id="IPR014756">
    <property type="entry name" value="Ig_E-set"/>
</dbReference>
<keyword evidence="2 5" id="KW-0326">Glycosidase</keyword>
<feature type="chain" id="PRO_5021837811" evidence="3">
    <location>
        <begin position="21"/>
        <end position="619"/>
    </location>
</feature>
<dbReference type="AlphaFoldDB" id="A0A521EM54"/>
<dbReference type="InterPro" id="IPR017853">
    <property type="entry name" value="GH"/>
</dbReference>
<keyword evidence="6" id="KW-1185">Reference proteome</keyword>
<protein>
    <submittedName>
        <fullName evidence="5">Glycosidase</fullName>
    </submittedName>
</protein>
<evidence type="ECO:0000259" key="4">
    <source>
        <dbReference type="SMART" id="SM00642"/>
    </source>
</evidence>
<dbReference type="Gene3D" id="2.60.40.10">
    <property type="entry name" value="Immunoglobulins"/>
    <property type="match status" value="1"/>
</dbReference>
<dbReference type="SUPFAM" id="SSF51011">
    <property type="entry name" value="Glycosyl hydrolase domain"/>
    <property type="match status" value="1"/>
</dbReference>
<dbReference type="GO" id="GO:0016798">
    <property type="term" value="F:hydrolase activity, acting on glycosyl bonds"/>
    <property type="evidence" value="ECO:0007669"/>
    <property type="project" value="UniProtKB-KW"/>
</dbReference>
<gene>
    <name evidence="5" type="ORF">SAMN06265219_112114</name>
</gene>
<evidence type="ECO:0000256" key="3">
    <source>
        <dbReference type="SAM" id="SignalP"/>
    </source>
</evidence>
<dbReference type="Proteomes" id="UP000317557">
    <property type="component" value="Unassembled WGS sequence"/>
</dbReference>
<dbReference type="InterPro" id="IPR013780">
    <property type="entry name" value="Glyco_hydro_b"/>
</dbReference>
<dbReference type="InterPro" id="IPR015171">
    <property type="entry name" value="Cyc-maltodext_N"/>
</dbReference>
<dbReference type="SUPFAM" id="SSF51445">
    <property type="entry name" value="(Trans)glycosidases"/>
    <property type="match status" value="1"/>
</dbReference>
<dbReference type="InterPro" id="IPR006047">
    <property type="entry name" value="GH13_cat_dom"/>
</dbReference>
<name>A0A521EM54_9BACT</name>
<dbReference type="PANTHER" id="PTHR10357">
    <property type="entry name" value="ALPHA-AMYLASE FAMILY MEMBER"/>
    <property type="match status" value="1"/>
</dbReference>
<organism evidence="5 6">
    <name type="scientific">Gracilimonas mengyeensis</name>
    <dbReference type="NCBI Taxonomy" id="1302730"/>
    <lineage>
        <taxon>Bacteria</taxon>
        <taxon>Pseudomonadati</taxon>
        <taxon>Balneolota</taxon>
        <taxon>Balneolia</taxon>
        <taxon>Balneolales</taxon>
        <taxon>Balneolaceae</taxon>
        <taxon>Gracilimonas</taxon>
    </lineage>
</organism>
<feature type="signal peptide" evidence="3">
    <location>
        <begin position="1"/>
        <end position="20"/>
    </location>
</feature>
<keyword evidence="1" id="KW-0378">Hydrolase</keyword>
<dbReference type="Pfam" id="PF09087">
    <property type="entry name" value="Cyc-maltodext_N"/>
    <property type="match status" value="1"/>
</dbReference>
<reference evidence="5 6" key="1">
    <citation type="submission" date="2017-05" db="EMBL/GenBank/DDBJ databases">
        <authorList>
            <person name="Varghese N."/>
            <person name="Submissions S."/>
        </authorList>
    </citation>
    <scope>NUCLEOTIDE SEQUENCE [LARGE SCALE GENOMIC DNA]</scope>
    <source>
        <strain evidence="5 6">DSM 21985</strain>
    </source>
</reference>
<keyword evidence="3" id="KW-0732">Signal</keyword>
<accession>A0A521EM54</accession>
<dbReference type="SMART" id="SM00642">
    <property type="entry name" value="Aamy"/>
    <property type="match status" value="1"/>
</dbReference>
<dbReference type="PANTHER" id="PTHR10357:SF210">
    <property type="entry name" value="MALTODEXTRIN GLUCOSIDASE"/>
    <property type="match status" value="1"/>
</dbReference>
<evidence type="ECO:0000313" key="5">
    <source>
        <dbReference type="EMBL" id="SMO84521.1"/>
    </source>
</evidence>
<feature type="domain" description="Glycosyl hydrolase family 13 catalytic" evidence="4">
    <location>
        <begin position="130"/>
        <end position="531"/>
    </location>
</feature>
<dbReference type="EMBL" id="FXTP01000012">
    <property type="protein sequence ID" value="SMO84521.1"/>
    <property type="molecule type" value="Genomic_DNA"/>
</dbReference>
<dbReference type="RefSeq" id="WP_142455261.1">
    <property type="nucleotide sequence ID" value="NZ_FXTP01000012.1"/>
</dbReference>